<proteinExistence type="predicted"/>
<dbReference type="Proteomes" id="UP000290288">
    <property type="component" value="Unassembled WGS sequence"/>
</dbReference>
<keyword evidence="3" id="KW-1185">Reference proteome</keyword>
<dbReference type="OrthoDB" id="10392170at2759"/>
<evidence type="ECO:0000313" key="3">
    <source>
        <dbReference type="Proteomes" id="UP000290288"/>
    </source>
</evidence>
<accession>A0A4Q2DDU8</accession>
<comment type="caution">
    <text evidence="2">The sequence shown here is derived from an EMBL/GenBank/DDBJ whole genome shotgun (WGS) entry which is preliminary data.</text>
</comment>
<dbReference type="AlphaFoldDB" id="A0A4Q2DDU8"/>
<protein>
    <submittedName>
        <fullName evidence="2">Uncharacterized protein</fullName>
    </submittedName>
</protein>
<dbReference type="EMBL" id="SDEE01000322">
    <property type="protein sequence ID" value="RXW17679.1"/>
    <property type="molecule type" value="Genomic_DNA"/>
</dbReference>
<evidence type="ECO:0000313" key="2">
    <source>
        <dbReference type="EMBL" id="RXW17679.1"/>
    </source>
</evidence>
<reference evidence="2 3" key="1">
    <citation type="submission" date="2019-01" db="EMBL/GenBank/DDBJ databases">
        <title>Draft genome sequence of Psathyrella aberdarensis IHI B618.</title>
        <authorList>
            <person name="Buettner E."/>
            <person name="Kellner H."/>
        </authorList>
    </citation>
    <scope>NUCLEOTIDE SEQUENCE [LARGE SCALE GENOMIC DNA]</scope>
    <source>
        <strain evidence="2 3">IHI B618</strain>
    </source>
</reference>
<organism evidence="2 3">
    <name type="scientific">Candolleomyces aberdarensis</name>
    <dbReference type="NCBI Taxonomy" id="2316362"/>
    <lineage>
        <taxon>Eukaryota</taxon>
        <taxon>Fungi</taxon>
        <taxon>Dikarya</taxon>
        <taxon>Basidiomycota</taxon>
        <taxon>Agaricomycotina</taxon>
        <taxon>Agaricomycetes</taxon>
        <taxon>Agaricomycetidae</taxon>
        <taxon>Agaricales</taxon>
        <taxon>Agaricineae</taxon>
        <taxon>Psathyrellaceae</taxon>
        <taxon>Candolleomyces</taxon>
    </lineage>
</organism>
<gene>
    <name evidence="2" type="ORF">EST38_g8180</name>
</gene>
<evidence type="ECO:0000256" key="1">
    <source>
        <dbReference type="SAM" id="MobiDB-lite"/>
    </source>
</evidence>
<name>A0A4Q2DDU8_9AGAR</name>
<feature type="region of interest" description="Disordered" evidence="1">
    <location>
        <begin position="1"/>
        <end position="22"/>
    </location>
</feature>
<sequence length="53" mass="5972">MDSTWNPANVSPPGYYMQAGPARPQMSSVHRQIDGLVRDRRSLAAYLQYASFL</sequence>